<dbReference type="Gene3D" id="1.10.287.3510">
    <property type="match status" value="1"/>
</dbReference>
<accession>A0A4D6YF44</accession>
<evidence type="ECO:0000256" key="10">
    <source>
        <dbReference type="ARBA" id="ARBA00023136"/>
    </source>
</evidence>
<dbReference type="InterPro" id="IPR039428">
    <property type="entry name" value="NUOK/Mnh_C1-like"/>
</dbReference>
<keyword evidence="3 11" id="KW-0813">Transport</keyword>
<keyword evidence="8 11" id="KW-1133">Transmembrane helix</keyword>
<organism evidence="12 13">
    <name type="scientific">Buchnera aphidicola</name>
    <name type="common">Thelaxes californica</name>
    <dbReference type="NCBI Taxonomy" id="1315998"/>
    <lineage>
        <taxon>Bacteria</taxon>
        <taxon>Pseudomonadati</taxon>
        <taxon>Pseudomonadota</taxon>
        <taxon>Gammaproteobacteria</taxon>
        <taxon>Enterobacterales</taxon>
        <taxon>Erwiniaceae</taxon>
        <taxon>Buchnera</taxon>
    </lineage>
</organism>
<dbReference type="GO" id="GO:0005886">
    <property type="term" value="C:plasma membrane"/>
    <property type="evidence" value="ECO:0007669"/>
    <property type="project" value="UniProtKB-SubCell"/>
</dbReference>
<comment type="similarity">
    <text evidence="2 11">Belongs to the complex I subunit 4L family.</text>
</comment>
<sequence>MFSFNYGLFVAITIFCIGVFSLCIRRNLLFILISLEIMINAVSLALILISANYSSIDGQIMYIVTLTVAAIESSIGLTLLIRFYKIYNTLNIDLLSEIQ</sequence>
<protein>
    <recommendedName>
        <fullName evidence="11">NADH-quinone oxidoreductase subunit K</fullName>
        <ecNumber evidence="11">7.1.1.-</ecNumber>
    </recommendedName>
    <alternativeName>
        <fullName evidence="11">NADH dehydrogenase I subunit K</fullName>
    </alternativeName>
    <alternativeName>
        <fullName evidence="11">NDH-1 subunit K</fullName>
    </alternativeName>
</protein>
<dbReference type="OrthoDB" id="9801357at2"/>
<reference evidence="12 13" key="1">
    <citation type="submission" date="2018-12" db="EMBL/GenBank/DDBJ databases">
        <authorList>
            <person name="Chong R.A."/>
        </authorList>
    </citation>
    <scope>NUCLEOTIDE SEQUENCE [LARGE SCALE GENOMIC DNA]</scope>
    <source>
        <strain evidence="12 13">Tca</strain>
    </source>
</reference>
<evidence type="ECO:0000256" key="11">
    <source>
        <dbReference type="HAMAP-Rule" id="MF_01456"/>
    </source>
</evidence>
<evidence type="ECO:0000313" key="13">
    <source>
        <dbReference type="Proteomes" id="UP000298782"/>
    </source>
</evidence>
<evidence type="ECO:0000256" key="2">
    <source>
        <dbReference type="ARBA" id="ARBA00010519"/>
    </source>
</evidence>
<dbReference type="HAMAP" id="MF_01456">
    <property type="entry name" value="NDH1_NuoK"/>
    <property type="match status" value="1"/>
</dbReference>
<dbReference type="AlphaFoldDB" id="A0A4D6YF44"/>
<dbReference type="Pfam" id="PF00420">
    <property type="entry name" value="Oxidored_q2"/>
    <property type="match status" value="1"/>
</dbReference>
<dbReference type="GO" id="GO:0050136">
    <property type="term" value="F:NADH dehydrogenase (quinone) (non-electrogenic) activity"/>
    <property type="evidence" value="ECO:0007669"/>
    <property type="project" value="UniProtKB-UniRule"/>
</dbReference>
<evidence type="ECO:0000313" key="12">
    <source>
        <dbReference type="EMBL" id="QCI26683.1"/>
    </source>
</evidence>
<dbReference type="NCBIfam" id="NF004319">
    <property type="entry name" value="PRK05715.1-1"/>
    <property type="match status" value="1"/>
</dbReference>
<comment type="subunit">
    <text evidence="11">NDH-1 is composed of 13 different subunits. Subunits NuoA, H, J, K, L, M, N constitute the membrane sector of the complex.</text>
</comment>
<comment type="function">
    <text evidence="11">NDH-1 shuttles electrons from NADH, via FMN and iron-sulfur (Fe-S) centers, to quinones in the respiratory chain. The immediate electron acceptor for the enzyme in this species is believed to be ubiquinone. Couples the redox reaction to proton translocation (for every two electrons transferred, four hydrogen ions are translocated across the cytoplasmic membrane), and thus conserves the redox energy in a proton gradient.</text>
</comment>
<keyword evidence="5 11" id="KW-0812">Transmembrane</keyword>
<dbReference type="GO" id="GO:0048038">
    <property type="term" value="F:quinone binding"/>
    <property type="evidence" value="ECO:0007669"/>
    <property type="project" value="UniProtKB-KW"/>
</dbReference>
<comment type="catalytic activity">
    <reaction evidence="11">
        <text>a quinone + NADH + 5 H(+)(in) = a quinol + NAD(+) + 4 H(+)(out)</text>
        <dbReference type="Rhea" id="RHEA:57888"/>
        <dbReference type="ChEBI" id="CHEBI:15378"/>
        <dbReference type="ChEBI" id="CHEBI:24646"/>
        <dbReference type="ChEBI" id="CHEBI:57540"/>
        <dbReference type="ChEBI" id="CHEBI:57945"/>
        <dbReference type="ChEBI" id="CHEBI:132124"/>
    </reaction>
</comment>
<keyword evidence="9 11" id="KW-0830">Ubiquinone</keyword>
<dbReference type="Proteomes" id="UP000298782">
    <property type="component" value="Chromosome"/>
</dbReference>
<name>A0A4D6YF44_9GAMM</name>
<evidence type="ECO:0000256" key="1">
    <source>
        <dbReference type="ARBA" id="ARBA00004141"/>
    </source>
</evidence>
<keyword evidence="13" id="KW-1185">Reference proteome</keyword>
<dbReference type="InterPro" id="IPR001133">
    <property type="entry name" value="NADH_UbQ_OxRdtase_chain4L/K"/>
</dbReference>
<dbReference type="GO" id="GO:0042773">
    <property type="term" value="P:ATP synthesis coupled electron transport"/>
    <property type="evidence" value="ECO:0007669"/>
    <property type="project" value="InterPro"/>
</dbReference>
<keyword evidence="10 11" id="KW-0472">Membrane</keyword>
<evidence type="ECO:0000256" key="8">
    <source>
        <dbReference type="ARBA" id="ARBA00022989"/>
    </source>
</evidence>
<evidence type="ECO:0000256" key="9">
    <source>
        <dbReference type="ARBA" id="ARBA00023075"/>
    </source>
</evidence>
<evidence type="ECO:0000256" key="7">
    <source>
        <dbReference type="ARBA" id="ARBA00022967"/>
    </source>
</evidence>
<keyword evidence="6 11" id="KW-0874">Quinone</keyword>
<evidence type="ECO:0000256" key="6">
    <source>
        <dbReference type="ARBA" id="ARBA00022719"/>
    </source>
</evidence>
<feature type="transmembrane region" description="Helical" evidence="11">
    <location>
        <begin position="59"/>
        <end position="81"/>
    </location>
</feature>
<keyword evidence="11" id="KW-0520">NAD</keyword>
<dbReference type="EC" id="7.1.1.-" evidence="11"/>
<dbReference type="GO" id="GO:0030964">
    <property type="term" value="C:NADH dehydrogenase complex"/>
    <property type="evidence" value="ECO:0007669"/>
    <property type="project" value="TreeGrafter"/>
</dbReference>
<dbReference type="NCBIfam" id="NF004320">
    <property type="entry name" value="PRK05715.1-2"/>
    <property type="match status" value="1"/>
</dbReference>
<dbReference type="PANTHER" id="PTHR11434:SF16">
    <property type="entry name" value="NADH-UBIQUINONE OXIDOREDUCTASE CHAIN 4L"/>
    <property type="match status" value="1"/>
</dbReference>
<feature type="transmembrane region" description="Helical" evidence="11">
    <location>
        <begin position="6"/>
        <end position="24"/>
    </location>
</feature>
<evidence type="ECO:0000256" key="4">
    <source>
        <dbReference type="ARBA" id="ARBA00022475"/>
    </source>
</evidence>
<comment type="subcellular location">
    <subcellularLocation>
        <location evidence="11">Cell membrane</location>
        <topology evidence="11">Multi-pass membrane protein</topology>
    </subcellularLocation>
    <subcellularLocation>
        <location evidence="1">Membrane</location>
        <topology evidence="1">Multi-pass membrane protein</topology>
    </subcellularLocation>
</comment>
<dbReference type="PANTHER" id="PTHR11434">
    <property type="entry name" value="NADH-UBIQUINONE OXIDOREDUCTASE SUBUNIT ND4L"/>
    <property type="match status" value="1"/>
</dbReference>
<gene>
    <name evidence="11 12" type="primary">nuoK</name>
    <name evidence="12" type="ORF">D9V80_00680</name>
</gene>
<keyword evidence="12" id="KW-0560">Oxidoreductase</keyword>
<evidence type="ECO:0000256" key="3">
    <source>
        <dbReference type="ARBA" id="ARBA00022448"/>
    </source>
</evidence>
<keyword evidence="7 11" id="KW-1278">Translocase</keyword>
<reference evidence="12 13" key="2">
    <citation type="submission" date="2019-05" db="EMBL/GenBank/DDBJ databases">
        <title>Genome evolution of the obligate endosymbiont Buchnera aphidicola.</title>
        <authorList>
            <person name="Moran N.A."/>
        </authorList>
    </citation>
    <scope>NUCLEOTIDE SEQUENCE [LARGE SCALE GENOMIC DNA]</scope>
    <source>
        <strain evidence="12 13">Tca</strain>
    </source>
</reference>
<keyword evidence="4 11" id="KW-1003">Cell membrane</keyword>
<dbReference type="EMBL" id="CP034852">
    <property type="protein sequence ID" value="QCI26683.1"/>
    <property type="molecule type" value="Genomic_DNA"/>
</dbReference>
<evidence type="ECO:0000256" key="5">
    <source>
        <dbReference type="ARBA" id="ARBA00022692"/>
    </source>
</evidence>
<dbReference type="RefSeq" id="WP_158353246.1">
    <property type="nucleotide sequence ID" value="NZ_CP034852.1"/>
</dbReference>
<proteinExistence type="inferred from homology"/>
<feature type="transmembrane region" description="Helical" evidence="11">
    <location>
        <begin position="29"/>
        <end position="53"/>
    </location>
</feature>